<keyword evidence="2" id="KW-1185">Reference proteome</keyword>
<evidence type="ECO:0000313" key="1">
    <source>
        <dbReference type="EMBL" id="CEH19487.1"/>
    </source>
</evidence>
<dbReference type="Proteomes" id="UP000054845">
    <property type="component" value="Unassembled WGS sequence"/>
</dbReference>
<name>A0A0P1BRH7_9BASI</name>
<evidence type="ECO:0000313" key="2">
    <source>
        <dbReference type="Proteomes" id="UP000054845"/>
    </source>
</evidence>
<organism evidence="1 2">
    <name type="scientific">Ceraceosorus bombacis</name>
    <dbReference type="NCBI Taxonomy" id="401625"/>
    <lineage>
        <taxon>Eukaryota</taxon>
        <taxon>Fungi</taxon>
        <taxon>Dikarya</taxon>
        <taxon>Basidiomycota</taxon>
        <taxon>Ustilaginomycotina</taxon>
        <taxon>Exobasidiomycetes</taxon>
        <taxon>Ceraceosorales</taxon>
        <taxon>Ceraceosoraceae</taxon>
        <taxon>Ceraceosorus</taxon>
    </lineage>
</organism>
<accession>A0A0P1BRH7</accession>
<reference evidence="1 2" key="1">
    <citation type="submission" date="2014-09" db="EMBL/GenBank/DDBJ databases">
        <authorList>
            <person name="Magalhaes I.L.F."/>
            <person name="Oliveira U."/>
            <person name="Santos F.R."/>
            <person name="Vidigal T.H.D.A."/>
            <person name="Brescovit A.D."/>
            <person name="Santos A.J."/>
        </authorList>
    </citation>
    <scope>NUCLEOTIDE SEQUENCE [LARGE SCALE GENOMIC DNA]</scope>
</reference>
<dbReference type="AlphaFoldDB" id="A0A0P1BRH7"/>
<sequence>MPRGGVKNFSCDACMQQTSPSLAEHSSALLEAAPRPRDRDREGMRNTAILCIRYGTVGNASRAQENILFFSLALSVPSLPTASSCDLSHRTMPRLLMPTLRDTDHKGHSKRVMSAGADYDGRASRQARHNGNGRMLSLEIRTYFVRGLLLIREAASLVEVASFTIVVGV</sequence>
<proteinExistence type="predicted"/>
<dbReference type="EMBL" id="CCYA01000389">
    <property type="protein sequence ID" value="CEH19487.1"/>
    <property type="molecule type" value="Genomic_DNA"/>
</dbReference>
<protein>
    <submittedName>
        <fullName evidence="1">Uncharacterized protein</fullName>
    </submittedName>
</protein>